<dbReference type="Gene3D" id="2.70.98.70">
    <property type="match status" value="1"/>
</dbReference>
<feature type="domain" description="Heparinase II/III-like C-terminal" evidence="3">
    <location>
        <begin position="490"/>
        <end position="622"/>
    </location>
</feature>
<dbReference type="AlphaFoldDB" id="A0A4Q6XFT7"/>
<dbReference type="GO" id="GO:0030313">
    <property type="term" value="C:cell envelope"/>
    <property type="evidence" value="ECO:0007669"/>
    <property type="project" value="UniProtKB-SubCell"/>
</dbReference>
<dbReference type="EMBL" id="SGIT01000007">
    <property type="protein sequence ID" value="RZF57463.1"/>
    <property type="molecule type" value="Genomic_DNA"/>
</dbReference>
<evidence type="ECO:0000259" key="5">
    <source>
        <dbReference type="Pfam" id="PF26377"/>
    </source>
</evidence>
<dbReference type="InterPro" id="IPR058848">
    <property type="entry name" value="Ulvan_lyase_C"/>
</dbReference>
<accession>A0A4Q6XFT7</accession>
<dbReference type="InterPro" id="IPR008929">
    <property type="entry name" value="Chondroitin_lyas"/>
</dbReference>
<dbReference type="InterPro" id="IPR012480">
    <property type="entry name" value="Hepar_II_III_C"/>
</dbReference>
<dbReference type="GO" id="GO:0016829">
    <property type="term" value="F:lyase activity"/>
    <property type="evidence" value="ECO:0007669"/>
    <property type="project" value="InterPro"/>
</dbReference>
<organism evidence="6 7">
    <name type="scientific">Sphingobacterium corticibacterium</name>
    <dbReference type="NCBI Taxonomy" id="2484746"/>
    <lineage>
        <taxon>Bacteria</taxon>
        <taxon>Pseudomonadati</taxon>
        <taxon>Bacteroidota</taxon>
        <taxon>Sphingobacteriia</taxon>
        <taxon>Sphingobacteriales</taxon>
        <taxon>Sphingobacteriaceae</taxon>
        <taxon>Sphingobacterium</taxon>
    </lineage>
</organism>
<dbReference type="Pfam" id="PF26374">
    <property type="entry name" value="Ulvan_lyaseC"/>
    <property type="match status" value="1"/>
</dbReference>
<evidence type="ECO:0000256" key="1">
    <source>
        <dbReference type="ARBA" id="ARBA00004196"/>
    </source>
</evidence>
<dbReference type="OrthoDB" id="8732671at2"/>
<dbReference type="RefSeq" id="WP_130143587.1">
    <property type="nucleotide sequence ID" value="NZ_SGIT01000007.1"/>
</dbReference>
<evidence type="ECO:0000256" key="2">
    <source>
        <dbReference type="SAM" id="SignalP"/>
    </source>
</evidence>
<evidence type="ECO:0000259" key="4">
    <source>
        <dbReference type="Pfam" id="PF26374"/>
    </source>
</evidence>
<protein>
    <recommendedName>
        <fullName evidence="8">Six-hairpin glycosidase</fullName>
    </recommendedName>
</protein>
<feature type="chain" id="PRO_5020237508" description="Six-hairpin glycosidase" evidence="2">
    <location>
        <begin position="23"/>
        <end position="913"/>
    </location>
</feature>
<feature type="domain" description="Endo-acting ulvan lyase C-terminal" evidence="4">
    <location>
        <begin position="793"/>
        <end position="876"/>
    </location>
</feature>
<evidence type="ECO:0000259" key="3">
    <source>
        <dbReference type="Pfam" id="PF07940"/>
    </source>
</evidence>
<keyword evidence="2" id="KW-0732">Signal</keyword>
<evidence type="ECO:0008006" key="8">
    <source>
        <dbReference type="Google" id="ProtNLM"/>
    </source>
</evidence>
<sequence length="913" mass="104764">MKLNLFLLLLSFWVCSSPSLQAQQIPLPSDLPQSRPRLLTTPEQKPKLLEQMENEPWAKNVMQGIVERIDPYLSRVAEQPDWLYSRLMMYWKSKATQVYINGGVYARADGEAPVPTVRFGSTRGVSSPIKRPKLEDIVPYMDDTKGVYFHNTAKEGNPLEWTEQANVSGGQIESVNHEIIRIGRDAAFLYWMTSEERYAKLAYDVLNTYLMGIYHRSEPIDIGNGHAQTLVAMTTFEVIQEGILPDLAEYYDFLHSYIREKHTDKIAVFETAFKKWIDITLKNGVPHNNWNLHGDKFILPVAMILEDNAAYDDGKGREYYIDYILNRNVARQWSIPRLMQYGYDFNNGVWNESPGYAQSVTSIFMDFMVHYDHTFNQNLLPYMPVMRKAVDVLPQYLFPNGQTTAFGDSYYGSVNTSSMYSMIRMAQKYRQKDDERHFTGMYKLFGGEQTEGQDRNRPTQVSSFFSSNPITLRKDVQPGKITDYVTPTFYAPNVSWFVQRNKFSDAENGMMISQYGSYGNHAHANGLAIELYGKGYVLGAESGIGSSYFEKPYLEYYSQFPAHNTVMVDGISKYPEMLSNHPFDLLANYPASGQKEGYYDGITYSDAYFLEPESRSDQRRFLSIVSTGETSGYYVDIFRSKKQRAGDKFHDYFYHNLGLEMAIKDTEGNRLELKPNNEMAFAGGHLFALDYMWDKRSVKTDKDYEAIWKMARPDSNHVYMHLWMKGYADREVFSIKSPPAKSFRGNGGLPYTPSEVPFLTIAARQHGEAWDRPFVSIFEPYTTDEGRSIDKIESFHAEDVSDDFVGLEVKSKSGQVDYIFSSVNEEKARYKDMIASATYAVVSEKGDDFTLFLGHGKLLQGKGFTIQSEVATNTVLEYREGKYYVHTEEPITIRRGTRKKIKVDARDFGEIKL</sequence>
<proteinExistence type="predicted"/>
<comment type="caution">
    <text evidence="6">The sequence shown here is derived from an EMBL/GenBank/DDBJ whole genome shotgun (WGS) entry which is preliminary data.</text>
</comment>
<evidence type="ECO:0000313" key="7">
    <source>
        <dbReference type="Proteomes" id="UP000292855"/>
    </source>
</evidence>
<name>A0A4Q6XFT7_9SPHI</name>
<reference evidence="6 7" key="1">
    <citation type="submission" date="2019-02" db="EMBL/GenBank/DDBJ databases">
        <authorList>
            <person name="Li Y."/>
        </authorList>
    </citation>
    <scope>NUCLEOTIDE SEQUENCE [LARGE SCALE GENOMIC DNA]</scope>
    <source>
        <strain evidence="6 7">30C10-4-7</strain>
    </source>
</reference>
<dbReference type="SUPFAM" id="SSF48230">
    <property type="entry name" value="Chondroitin AC/alginate lyase"/>
    <property type="match status" value="1"/>
</dbReference>
<evidence type="ECO:0000313" key="6">
    <source>
        <dbReference type="EMBL" id="RZF57463.1"/>
    </source>
</evidence>
<dbReference type="Pfam" id="PF26377">
    <property type="entry name" value="Ulvan_lyase_2nd"/>
    <property type="match status" value="1"/>
</dbReference>
<gene>
    <name evidence="6" type="ORF">EWE74_20795</name>
</gene>
<keyword evidence="7" id="KW-1185">Reference proteome</keyword>
<feature type="domain" description="Endo-acting ulvan lyase 2nd" evidence="5">
    <location>
        <begin position="346"/>
        <end position="443"/>
    </location>
</feature>
<dbReference type="Pfam" id="PF07940">
    <property type="entry name" value="Hepar_II_III_C"/>
    <property type="match status" value="1"/>
</dbReference>
<dbReference type="Gene3D" id="1.50.10.100">
    <property type="entry name" value="Chondroitin AC/alginate lyase"/>
    <property type="match status" value="1"/>
</dbReference>
<dbReference type="InterPro" id="IPR058849">
    <property type="entry name" value="Ulvan_lyase_2nd"/>
</dbReference>
<comment type="subcellular location">
    <subcellularLocation>
        <location evidence="1">Cell envelope</location>
    </subcellularLocation>
</comment>
<feature type="signal peptide" evidence="2">
    <location>
        <begin position="1"/>
        <end position="22"/>
    </location>
</feature>
<dbReference type="Proteomes" id="UP000292855">
    <property type="component" value="Unassembled WGS sequence"/>
</dbReference>